<sequence>MLTSFSLKNFKSFKEDAVLPLASLTVLIGANAAGKSNALEGLRFLSWLAQGNKLSSIQHAVNQADKVVRGRVPDIFQKGTHKFALGCTMDSLPEANALNMELELRSDDLHIVSERMGSGSGVPLYDMDQASKGHSTEAGVAYNNFSKGGNKPHIPVSDQMAVFAQLDSPASFHATHKKAQQTIPNACKLYQSLLSNVLFLDPVPAKMRDFSFLADKRLGGDGANLSSVLYRLWYHGMDKVSFELFGDLELNEVAGVQAAFARQEILSFIQSLPEQDIQGLSFLTGPRSDVMVQLVESFGGQQREYEAALLSDGTLRVMAIAAAMLSAPEGSLVVIEEIDNGVHPSRARHLLERIQTVAERRKLRVLLSTHNPAMLDALPDKAVPDVVFCYRDPVEGDSRLVRLGSLPDAPELLLQDTLGHLMTTGALERFVKTHQGPEARKAKAQAWLATLQATEGSGS</sequence>
<dbReference type="InterPro" id="IPR027417">
    <property type="entry name" value="P-loop_NTPase"/>
</dbReference>
<proteinExistence type="predicted"/>
<feature type="domain" description="ATPase AAA-type core" evidence="2">
    <location>
        <begin position="265"/>
        <end position="376"/>
    </location>
</feature>
<evidence type="ECO:0000259" key="2">
    <source>
        <dbReference type="Pfam" id="PF13304"/>
    </source>
</evidence>
<organism evidence="3 4">
    <name type="scientific">Rhodoferax potami</name>
    <dbReference type="NCBI Taxonomy" id="3068338"/>
    <lineage>
        <taxon>Bacteria</taxon>
        <taxon>Pseudomonadati</taxon>
        <taxon>Pseudomonadota</taxon>
        <taxon>Betaproteobacteria</taxon>
        <taxon>Burkholderiales</taxon>
        <taxon>Comamonadaceae</taxon>
        <taxon>Rhodoferax</taxon>
    </lineage>
</organism>
<name>A0ABU3KN97_9BURK</name>
<keyword evidence="3" id="KW-0547">Nucleotide-binding</keyword>
<reference evidence="3 4" key="1">
    <citation type="submission" date="2023-08" db="EMBL/GenBank/DDBJ databases">
        <title>Rhodoferax potami sp. nov. and Rhodoferax mekongensis sp. nov., isolated from the Mekong River in Thailand.</title>
        <authorList>
            <person name="Kitikhun S."/>
            <person name="Charoenyingcharoen P."/>
            <person name="Siriarchawattana P."/>
            <person name="Likhitrattanapisal S."/>
            <person name="Nilsakha T."/>
            <person name="Chanpet A."/>
            <person name="Rattanawaree P."/>
            <person name="Ingsriswang S."/>
        </authorList>
    </citation>
    <scope>NUCLEOTIDE SEQUENCE [LARGE SCALE GENOMIC DNA]</scope>
    <source>
        <strain evidence="3 4">TBRC 17660</strain>
    </source>
</reference>
<dbReference type="GO" id="GO:0005524">
    <property type="term" value="F:ATP binding"/>
    <property type="evidence" value="ECO:0007669"/>
    <property type="project" value="UniProtKB-KW"/>
</dbReference>
<dbReference type="CDD" id="cd00267">
    <property type="entry name" value="ABC_ATPase"/>
    <property type="match status" value="1"/>
</dbReference>
<dbReference type="SUPFAM" id="SSF52540">
    <property type="entry name" value="P-loop containing nucleoside triphosphate hydrolases"/>
    <property type="match status" value="1"/>
</dbReference>
<gene>
    <name evidence="3" type="ORF">RAE19_09585</name>
</gene>
<comment type="caution">
    <text evidence="3">The sequence shown here is derived from an EMBL/GenBank/DDBJ whole genome shotgun (WGS) entry which is preliminary data.</text>
</comment>
<accession>A0ABU3KN97</accession>
<dbReference type="PANTHER" id="PTHR40396">
    <property type="entry name" value="ATPASE-LIKE PROTEIN"/>
    <property type="match status" value="1"/>
</dbReference>
<keyword evidence="3" id="KW-0067">ATP-binding</keyword>
<dbReference type="RefSeq" id="WP_313874672.1">
    <property type="nucleotide sequence ID" value="NZ_JAVBIK010000001.1"/>
</dbReference>
<dbReference type="Pfam" id="PF13304">
    <property type="entry name" value="AAA_21"/>
    <property type="match status" value="1"/>
</dbReference>
<dbReference type="Gene3D" id="3.40.50.300">
    <property type="entry name" value="P-loop containing nucleotide triphosphate hydrolases"/>
    <property type="match status" value="2"/>
</dbReference>
<dbReference type="EMBL" id="JAVBIK010000001">
    <property type="protein sequence ID" value="MDT7518958.1"/>
    <property type="molecule type" value="Genomic_DNA"/>
</dbReference>
<evidence type="ECO:0000259" key="1">
    <source>
        <dbReference type="Pfam" id="PF13175"/>
    </source>
</evidence>
<dbReference type="Proteomes" id="UP001321700">
    <property type="component" value="Unassembled WGS sequence"/>
</dbReference>
<evidence type="ECO:0000313" key="3">
    <source>
        <dbReference type="EMBL" id="MDT7518958.1"/>
    </source>
</evidence>
<keyword evidence="4" id="KW-1185">Reference proteome</keyword>
<dbReference type="InterPro" id="IPR041685">
    <property type="entry name" value="AAA_GajA/Old/RecF-like"/>
</dbReference>
<dbReference type="PANTHER" id="PTHR40396:SF1">
    <property type="entry name" value="ATPASE AAA-TYPE CORE DOMAIN-CONTAINING PROTEIN"/>
    <property type="match status" value="1"/>
</dbReference>
<dbReference type="InterPro" id="IPR003959">
    <property type="entry name" value="ATPase_AAA_core"/>
</dbReference>
<feature type="domain" description="Endonuclease GajA/Old nuclease/RecF-like AAA" evidence="1">
    <location>
        <begin position="1"/>
        <end position="46"/>
    </location>
</feature>
<evidence type="ECO:0000313" key="4">
    <source>
        <dbReference type="Proteomes" id="UP001321700"/>
    </source>
</evidence>
<dbReference type="Pfam" id="PF13175">
    <property type="entry name" value="AAA_15"/>
    <property type="match status" value="1"/>
</dbReference>
<protein>
    <submittedName>
        <fullName evidence="3">ATP-binding protein</fullName>
    </submittedName>
</protein>